<feature type="compositionally biased region" description="Low complexity" evidence="1">
    <location>
        <begin position="203"/>
        <end position="217"/>
    </location>
</feature>
<accession>A0AAV2R6L1</accession>
<dbReference type="AlphaFoldDB" id="A0AAV2R6L1"/>
<evidence type="ECO:0000313" key="3">
    <source>
        <dbReference type="Proteomes" id="UP001497623"/>
    </source>
</evidence>
<reference evidence="2 3" key="1">
    <citation type="submission" date="2024-05" db="EMBL/GenBank/DDBJ databases">
        <authorList>
            <person name="Wallberg A."/>
        </authorList>
    </citation>
    <scope>NUCLEOTIDE SEQUENCE [LARGE SCALE GENOMIC DNA]</scope>
</reference>
<proteinExistence type="predicted"/>
<sequence>MEDDDPDDPDIVVLPKGLVNAPAVVAPAVAPAVAVVQETGVRSPVVIIEDVTIGIDGIPRNSQGLRVGGTKKGMPNDVSETFLSIVEHRRYPGAIDPNRQVIRGDIIDRMLCPSTAQVTLVDECSKTSKTKIKNYDDLNKCMADRHDMLQMGMLKKTKTLAKDKKIATKQNATAPKNATKKTTTPKKLTPVKPKVRTNKWLYPSDEASAETSASSSPAKRKILVSSDSDDDQPQAEDMSPSLPNLSASRFLTKAERKQGTSCFLAERQLKHSKSANTF</sequence>
<name>A0AAV2R6L1_MEGNR</name>
<evidence type="ECO:0000313" key="2">
    <source>
        <dbReference type="EMBL" id="CAL4111536.1"/>
    </source>
</evidence>
<keyword evidence="3" id="KW-1185">Reference proteome</keyword>
<feature type="region of interest" description="Disordered" evidence="1">
    <location>
        <begin position="167"/>
        <end position="249"/>
    </location>
</feature>
<comment type="caution">
    <text evidence="2">The sequence shown here is derived from an EMBL/GenBank/DDBJ whole genome shotgun (WGS) entry which is preliminary data.</text>
</comment>
<evidence type="ECO:0000256" key="1">
    <source>
        <dbReference type="SAM" id="MobiDB-lite"/>
    </source>
</evidence>
<feature type="compositionally biased region" description="Low complexity" evidence="1">
    <location>
        <begin position="168"/>
        <end position="192"/>
    </location>
</feature>
<dbReference type="EMBL" id="CAXKWB010014718">
    <property type="protein sequence ID" value="CAL4111536.1"/>
    <property type="molecule type" value="Genomic_DNA"/>
</dbReference>
<organism evidence="2 3">
    <name type="scientific">Meganyctiphanes norvegica</name>
    <name type="common">Northern krill</name>
    <name type="synonym">Thysanopoda norvegica</name>
    <dbReference type="NCBI Taxonomy" id="48144"/>
    <lineage>
        <taxon>Eukaryota</taxon>
        <taxon>Metazoa</taxon>
        <taxon>Ecdysozoa</taxon>
        <taxon>Arthropoda</taxon>
        <taxon>Crustacea</taxon>
        <taxon>Multicrustacea</taxon>
        <taxon>Malacostraca</taxon>
        <taxon>Eumalacostraca</taxon>
        <taxon>Eucarida</taxon>
        <taxon>Euphausiacea</taxon>
        <taxon>Euphausiidae</taxon>
        <taxon>Meganyctiphanes</taxon>
    </lineage>
</organism>
<protein>
    <submittedName>
        <fullName evidence="2">Uncharacterized protein</fullName>
    </submittedName>
</protein>
<gene>
    <name evidence="2" type="ORF">MNOR_LOCUS19669</name>
</gene>
<dbReference type="Proteomes" id="UP001497623">
    <property type="component" value="Unassembled WGS sequence"/>
</dbReference>